<gene>
    <name evidence="3" type="ORF">DB32_002309</name>
</gene>
<dbReference type="InterPro" id="IPR029055">
    <property type="entry name" value="Ntn_hydrolases_N"/>
</dbReference>
<dbReference type="CDD" id="cd01908">
    <property type="entry name" value="YafJ"/>
    <property type="match status" value="1"/>
</dbReference>
<dbReference type="PROSITE" id="PS51278">
    <property type="entry name" value="GATASE_TYPE_2"/>
    <property type="match status" value="1"/>
</dbReference>
<dbReference type="RefSeq" id="WP_053232429.1">
    <property type="nucleotide sequence ID" value="NZ_CP011125.1"/>
</dbReference>
<protein>
    <submittedName>
        <fullName evidence="3">Glutamine amidotransferases class-II</fullName>
    </submittedName>
</protein>
<evidence type="ECO:0000259" key="2">
    <source>
        <dbReference type="PROSITE" id="PS51278"/>
    </source>
</evidence>
<organism evidence="3 4">
    <name type="scientific">Sandaracinus amylolyticus</name>
    <dbReference type="NCBI Taxonomy" id="927083"/>
    <lineage>
        <taxon>Bacteria</taxon>
        <taxon>Pseudomonadati</taxon>
        <taxon>Myxococcota</taxon>
        <taxon>Polyangia</taxon>
        <taxon>Polyangiales</taxon>
        <taxon>Sandaracinaceae</taxon>
        <taxon>Sandaracinus</taxon>
    </lineage>
</organism>
<dbReference type="InterPro" id="IPR017932">
    <property type="entry name" value="GATase_2_dom"/>
</dbReference>
<name>A0A0F6YII4_9BACT</name>
<keyword evidence="4" id="KW-1185">Reference proteome</keyword>
<dbReference type="Gene3D" id="3.60.20.10">
    <property type="entry name" value="Glutamine Phosphoribosylpyrophosphate, subunit 1, domain 1"/>
    <property type="match status" value="1"/>
</dbReference>
<reference evidence="3 4" key="1">
    <citation type="submission" date="2015-03" db="EMBL/GenBank/DDBJ databases">
        <title>Genome assembly of Sandaracinus amylolyticus DSM 53668.</title>
        <authorList>
            <person name="Sharma G."/>
            <person name="Subramanian S."/>
        </authorList>
    </citation>
    <scope>NUCLEOTIDE SEQUENCE [LARGE SCALE GENOMIC DNA]</scope>
    <source>
        <strain evidence="3 4">DSM 53668</strain>
    </source>
</reference>
<sequence length="284" mass="31339">MCRLFGFRSVIPSQMHRSLVAADNALGRQSERHPDGWGVAYYVDGAPHVTRSPTHALGCALFQRVSGVVSSETVLAHVRKATQGGHTVLNCHPFQYGRWTFAHNGDVPTFARDREALLAEVSPRLRRFVLGETDSEVIFFMVLTRLEALGPLSAQRDVDDVMAALAATMRDVDRIAQRDADAKPNLLTVILTDGTTMVAHQGGKELHFSTHKRRCADRESCSFLAPHCEAPTTTGSINHLVLSSEPLHGENVWYALEPGEMVGVDHRMRLVRRSSDPRKLAVVA</sequence>
<dbReference type="PANTHER" id="PTHR43187:SF1">
    <property type="entry name" value="GLUTAMINE AMIDOTRANSFERASE DUG3-RELATED"/>
    <property type="match status" value="1"/>
</dbReference>
<dbReference type="Proteomes" id="UP000034883">
    <property type="component" value="Chromosome"/>
</dbReference>
<dbReference type="KEGG" id="samy:DB32_002309"/>
<dbReference type="Pfam" id="PF13230">
    <property type="entry name" value="GATase_4"/>
    <property type="match status" value="1"/>
</dbReference>
<dbReference type="InterPro" id="IPR026869">
    <property type="entry name" value="EgtC-like"/>
</dbReference>
<evidence type="ECO:0000313" key="3">
    <source>
        <dbReference type="EMBL" id="AKF05160.1"/>
    </source>
</evidence>
<dbReference type="STRING" id="927083.DB32_002309"/>
<evidence type="ECO:0000313" key="4">
    <source>
        <dbReference type="Proteomes" id="UP000034883"/>
    </source>
</evidence>
<keyword evidence="1 3" id="KW-0315">Glutamine amidotransferase</keyword>
<dbReference type="OrthoDB" id="9804310at2"/>
<feature type="domain" description="Glutamine amidotransferase type-2" evidence="2">
    <location>
        <begin position="2"/>
        <end position="284"/>
    </location>
</feature>
<evidence type="ECO:0000256" key="1">
    <source>
        <dbReference type="ARBA" id="ARBA00022962"/>
    </source>
</evidence>
<dbReference type="InterPro" id="IPR052373">
    <property type="entry name" value="Gamma-glu_amide_hydrolase"/>
</dbReference>
<keyword evidence="3" id="KW-0808">Transferase</keyword>
<dbReference type="SUPFAM" id="SSF56235">
    <property type="entry name" value="N-terminal nucleophile aminohydrolases (Ntn hydrolases)"/>
    <property type="match status" value="1"/>
</dbReference>
<proteinExistence type="predicted"/>
<dbReference type="EMBL" id="CP011125">
    <property type="protein sequence ID" value="AKF05160.1"/>
    <property type="molecule type" value="Genomic_DNA"/>
</dbReference>
<dbReference type="PANTHER" id="PTHR43187">
    <property type="entry name" value="GLUTAMINE AMIDOTRANSFERASE DUG3-RELATED"/>
    <property type="match status" value="1"/>
</dbReference>
<dbReference type="AlphaFoldDB" id="A0A0F6YII4"/>
<dbReference type="GO" id="GO:0016740">
    <property type="term" value="F:transferase activity"/>
    <property type="evidence" value="ECO:0007669"/>
    <property type="project" value="UniProtKB-KW"/>
</dbReference>
<accession>A0A0F6YII4</accession>